<feature type="coiled-coil region" evidence="1">
    <location>
        <begin position="326"/>
        <end position="353"/>
    </location>
</feature>
<name>A0A1W5D6R2_9LECA</name>
<evidence type="ECO:0000313" key="3">
    <source>
        <dbReference type="EMBL" id="SLM38745.1"/>
    </source>
</evidence>
<dbReference type="EMBL" id="FWEW01002753">
    <property type="protein sequence ID" value="SLM38745.1"/>
    <property type="molecule type" value="Genomic_DNA"/>
</dbReference>
<evidence type="ECO:0000313" key="4">
    <source>
        <dbReference type="Proteomes" id="UP000192927"/>
    </source>
</evidence>
<dbReference type="Proteomes" id="UP000192927">
    <property type="component" value="Unassembled WGS sequence"/>
</dbReference>
<organism evidence="3 4">
    <name type="scientific">Lasallia pustulata</name>
    <dbReference type="NCBI Taxonomy" id="136370"/>
    <lineage>
        <taxon>Eukaryota</taxon>
        <taxon>Fungi</taxon>
        <taxon>Dikarya</taxon>
        <taxon>Ascomycota</taxon>
        <taxon>Pezizomycotina</taxon>
        <taxon>Lecanoromycetes</taxon>
        <taxon>OSLEUM clade</taxon>
        <taxon>Umbilicariomycetidae</taxon>
        <taxon>Umbilicariales</taxon>
        <taxon>Umbilicariaceae</taxon>
        <taxon>Lasallia</taxon>
    </lineage>
</organism>
<keyword evidence="1" id="KW-0175">Coiled coil</keyword>
<dbReference type="AlphaFoldDB" id="A0A1W5D6R2"/>
<reference evidence="4" key="1">
    <citation type="submission" date="2017-03" db="EMBL/GenBank/DDBJ databases">
        <authorList>
            <person name="Sharma R."/>
            <person name="Thines M."/>
        </authorList>
    </citation>
    <scope>NUCLEOTIDE SEQUENCE [LARGE SCALE GENOMIC DNA]</scope>
</reference>
<accession>A0A1W5D6R2</accession>
<feature type="region of interest" description="Disordered" evidence="2">
    <location>
        <begin position="183"/>
        <end position="212"/>
    </location>
</feature>
<proteinExistence type="predicted"/>
<feature type="region of interest" description="Disordered" evidence="2">
    <location>
        <begin position="268"/>
        <end position="303"/>
    </location>
</feature>
<evidence type="ECO:0000256" key="1">
    <source>
        <dbReference type="SAM" id="Coils"/>
    </source>
</evidence>
<evidence type="ECO:0000256" key="2">
    <source>
        <dbReference type="SAM" id="MobiDB-lite"/>
    </source>
</evidence>
<sequence length="771" mass="84855">MLERHELRGGSYCTTSQDGVLLHRWPVRYHRLIIERLEIRQMDPRHAIHRMPQSASIWRIVAYNIIPKVSPESSVIGESGSPQPTFRKPSYTQEAEKTMATTYNLAPSNSTASLANMTSGTTFAARARAAELNAVRARRASKELESDDDLLSTAPISLGAFTKFTKPRNKGRAWKALNLDEVQETPADSDHSSTTYTTFGELSLPRTGETTGSDLHLTAASAYEISSAERSASQPLHLNQTVVSSPDMQPELSPESNKLARMVAGFDVDEWNPDMPPAATGNSRSISRASSSQPGQHQQPSHPIITRDASENSINKKELELSSSLLIALSEQNKAFEEEHEALKKRDKLLAQEAKLASLGVLPSGEAKLAQLGVMPPVQRASMLQSPLGNRTAMPPPFTPRFTQSTEPYSFQTGSYLNHFDGGIAQPGYANMNFNFRVPHGAQAQRQQQNQFHKGHMDATSNLNHYANPTMSVVSPPHDYMPSYAGVPPSSKKEMLLQGLQDVVESSRAQGSLSSSARTVLYDPEARSNANQVPLANAASPPMASKTEKELLLASEELPWKDRPVNIHTVVTPILSNADLAALNKASNSQITSPTLAAVERHRAGTDLPSNGRFEEAERWWHTDVRGQDEVRKYVEQAADSHLSIRISHAAENMRQVRQQAILSESCSTPSTNPNPPASPEVTDLLVPLLANLHSYVNDTSKQNAGYFGRYARVPEWCIDKGQGGENSFFGEDWGAPPPRVGRDPRYRPLLHEGRYTVYEEMGVRSGTGYR</sequence>
<keyword evidence="4" id="KW-1185">Reference proteome</keyword>
<protein>
    <submittedName>
        <fullName evidence="3">Uncharacterized protein</fullName>
    </submittedName>
</protein>
<feature type="compositionally biased region" description="Low complexity" evidence="2">
    <location>
        <begin position="283"/>
        <end position="303"/>
    </location>
</feature>